<sequence length="49" mass="5943">MYFVFTFILYHAFTQPVSRLPKFLLNLPHHLLLSMVPVSIHHIFFRLIF</sequence>
<accession>A0A6J4U0X2</accession>
<dbReference type="EMBL" id="CADCVN010001570">
    <property type="protein sequence ID" value="CAA9537307.1"/>
    <property type="molecule type" value="Genomic_DNA"/>
</dbReference>
<evidence type="ECO:0000313" key="1">
    <source>
        <dbReference type="EMBL" id="CAA9537307.1"/>
    </source>
</evidence>
<name>A0A6J4U0X2_9BACT</name>
<protein>
    <submittedName>
        <fullName evidence="1">Uncharacterized protein</fullName>
    </submittedName>
</protein>
<dbReference type="AlphaFoldDB" id="A0A6J4U0X2"/>
<organism evidence="1">
    <name type="scientific">uncultured Segetibacter sp</name>
    <dbReference type="NCBI Taxonomy" id="481133"/>
    <lineage>
        <taxon>Bacteria</taxon>
        <taxon>Pseudomonadati</taxon>
        <taxon>Bacteroidota</taxon>
        <taxon>Chitinophagia</taxon>
        <taxon>Chitinophagales</taxon>
        <taxon>Chitinophagaceae</taxon>
        <taxon>Segetibacter</taxon>
        <taxon>environmental samples</taxon>
    </lineage>
</organism>
<reference evidence="1" key="1">
    <citation type="submission" date="2020-02" db="EMBL/GenBank/DDBJ databases">
        <authorList>
            <person name="Meier V. D."/>
        </authorList>
    </citation>
    <scope>NUCLEOTIDE SEQUENCE</scope>
    <source>
        <strain evidence="1">AVDCRST_MAG96</strain>
    </source>
</reference>
<gene>
    <name evidence="1" type="ORF">AVDCRST_MAG96-4016</name>
</gene>
<proteinExistence type="predicted"/>